<proteinExistence type="predicted"/>
<keyword evidence="1" id="KW-0472">Membrane</keyword>
<dbReference type="InterPro" id="IPR006860">
    <property type="entry name" value="FecR"/>
</dbReference>
<keyword evidence="1" id="KW-0812">Transmembrane</keyword>
<gene>
    <name evidence="3" type="ORF">SAMN05444359_102187</name>
</gene>
<dbReference type="STRING" id="478744.SAMN05444359_102187"/>
<dbReference type="AlphaFoldDB" id="A0A1H9AQF2"/>
<dbReference type="InParanoid" id="A0A1H9AQF2"/>
<reference evidence="4" key="1">
    <citation type="submission" date="2016-10" db="EMBL/GenBank/DDBJ databases">
        <authorList>
            <person name="Varghese N."/>
            <person name="Submissions S."/>
        </authorList>
    </citation>
    <scope>NUCLEOTIDE SEQUENCE [LARGE SCALE GENOMIC DNA]</scope>
    <source>
        <strain evidence="4">DSM 24740</strain>
    </source>
</reference>
<accession>A0A1H9AQF2</accession>
<organism evidence="3 4">
    <name type="scientific">Neolewinella agarilytica</name>
    <dbReference type="NCBI Taxonomy" id="478744"/>
    <lineage>
        <taxon>Bacteria</taxon>
        <taxon>Pseudomonadati</taxon>
        <taxon>Bacteroidota</taxon>
        <taxon>Saprospiria</taxon>
        <taxon>Saprospirales</taxon>
        <taxon>Lewinellaceae</taxon>
        <taxon>Neolewinella</taxon>
    </lineage>
</organism>
<dbReference type="Proteomes" id="UP000199021">
    <property type="component" value="Unassembled WGS sequence"/>
</dbReference>
<dbReference type="GO" id="GO:0016989">
    <property type="term" value="F:sigma factor antagonist activity"/>
    <property type="evidence" value="ECO:0007669"/>
    <property type="project" value="TreeGrafter"/>
</dbReference>
<feature type="transmembrane region" description="Helical" evidence="1">
    <location>
        <begin position="83"/>
        <end position="101"/>
    </location>
</feature>
<evidence type="ECO:0000256" key="1">
    <source>
        <dbReference type="SAM" id="Phobius"/>
    </source>
</evidence>
<evidence type="ECO:0000259" key="2">
    <source>
        <dbReference type="Pfam" id="PF04773"/>
    </source>
</evidence>
<keyword evidence="4" id="KW-1185">Reference proteome</keyword>
<dbReference type="OrthoDB" id="1097347at2"/>
<keyword evidence="1" id="KW-1133">Transmembrane helix</keyword>
<sequence length="304" mass="34053">MEPSFQDETLLARWLSGELSPAEEKALRERPDFADYERIAQLSSQLRAPDYDARAELARLKARRATAAKTRTLPLRQRPHYRWAWYAAAAVTLLLAAWFLLPKAGDHYEETGKHLLADGSSVQLNASSKLSFLEGETRAATLSGEAFFEVEKKDVPFVVTTELGTVTVLGTSFNVYERGQEMRVACQTGKVSVQFSGQSMAHPLTAGESVSLLPDGTVANNRSTREETLDWLNGHSYFQNRPLSEIFAEFERQYQVTFNLPPAFDDTELASSRFTNDNLEKALVELFAPLNFEPNLVGNRVIVE</sequence>
<dbReference type="PANTHER" id="PTHR30273:SF2">
    <property type="entry name" value="PROTEIN FECR"/>
    <property type="match status" value="1"/>
</dbReference>
<dbReference type="RefSeq" id="WP_090165369.1">
    <property type="nucleotide sequence ID" value="NZ_FOFB01000002.1"/>
</dbReference>
<dbReference type="PANTHER" id="PTHR30273">
    <property type="entry name" value="PERIPLASMIC SIGNAL SENSOR AND SIGMA FACTOR ACTIVATOR FECR-RELATED"/>
    <property type="match status" value="1"/>
</dbReference>
<name>A0A1H9AQF2_9BACT</name>
<evidence type="ECO:0000313" key="4">
    <source>
        <dbReference type="Proteomes" id="UP000199021"/>
    </source>
</evidence>
<dbReference type="EMBL" id="FOFB01000002">
    <property type="protein sequence ID" value="SEP78889.1"/>
    <property type="molecule type" value="Genomic_DNA"/>
</dbReference>
<feature type="domain" description="FecR protein" evidence="2">
    <location>
        <begin position="115"/>
        <end position="191"/>
    </location>
</feature>
<protein>
    <submittedName>
        <fullName evidence="3">FecR family protein</fullName>
    </submittedName>
</protein>
<dbReference type="PIRSF" id="PIRSF018266">
    <property type="entry name" value="FecR"/>
    <property type="match status" value="1"/>
</dbReference>
<dbReference type="InterPro" id="IPR012373">
    <property type="entry name" value="Ferrdict_sens_TM"/>
</dbReference>
<dbReference type="Gene3D" id="2.60.120.1440">
    <property type="match status" value="1"/>
</dbReference>
<dbReference type="Pfam" id="PF04773">
    <property type="entry name" value="FecR"/>
    <property type="match status" value="1"/>
</dbReference>
<dbReference type="Gene3D" id="3.55.50.30">
    <property type="match status" value="1"/>
</dbReference>
<evidence type="ECO:0000313" key="3">
    <source>
        <dbReference type="EMBL" id="SEP78889.1"/>
    </source>
</evidence>